<dbReference type="STRING" id="1405.B7492_17650"/>
<dbReference type="GO" id="GO:0016740">
    <property type="term" value="F:transferase activity"/>
    <property type="evidence" value="ECO:0007669"/>
    <property type="project" value="UniProtKB-KW"/>
</dbReference>
<dbReference type="Proteomes" id="UP000029389">
    <property type="component" value="Unassembled WGS sequence"/>
</dbReference>
<dbReference type="AlphaFoldDB" id="A0A090Z401"/>
<name>A0A090Z401_9BACI</name>
<gene>
    <name evidence="1" type="ORF">DJ93_186</name>
</gene>
<reference evidence="1 2" key="1">
    <citation type="submission" date="2014-04" db="EMBL/GenBank/DDBJ databases">
        <authorList>
            <person name="Bishop-Lilly K.A."/>
            <person name="Broomall S.M."/>
            <person name="Chain P.S."/>
            <person name="Chertkov O."/>
            <person name="Coyne S.R."/>
            <person name="Daligault H.E."/>
            <person name="Davenport K.W."/>
            <person name="Erkkila T."/>
            <person name="Frey K.G."/>
            <person name="Gibbons H.S."/>
            <person name="Gu W."/>
            <person name="Jaissle J."/>
            <person name="Johnson S.L."/>
            <person name="Koroleva G.I."/>
            <person name="Ladner J.T."/>
            <person name="Lo C.-C."/>
            <person name="Minogue T.D."/>
            <person name="Munk C."/>
            <person name="Palacios G.F."/>
            <person name="Redden C.L."/>
            <person name="Rosenzweig C.N."/>
            <person name="Scholz M.B."/>
            <person name="Teshima H."/>
            <person name="Xu Y."/>
        </authorList>
    </citation>
    <scope>NUCLEOTIDE SEQUENCE [LARGE SCALE GENOMIC DNA]</scope>
    <source>
        <strain evidence="1 2">BHP</strain>
    </source>
</reference>
<accession>A0A090Z401</accession>
<comment type="caution">
    <text evidence="1">The sequence shown here is derived from an EMBL/GenBank/DDBJ whole genome shotgun (WGS) entry which is preliminary data.</text>
</comment>
<sequence length="72" mass="8239">MKHSMDIFPKGITTKLLLYIFNMFPPSMTYIVQTGKVHTPAVALYKKHGFIKIKDTTLPDGMILTKIKKQKT</sequence>
<keyword evidence="1" id="KW-0808">Transferase</keyword>
<organism evidence="1 2">
    <name type="scientific">Bacillus clarus</name>
    <dbReference type="NCBI Taxonomy" id="2338372"/>
    <lineage>
        <taxon>Bacteria</taxon>
        <taxon>Bacillati</taxon>
        <taxon>Bacillota</taxon>
        <taxon>Bacilli</taxon>
        <taxon>Bacillales</taxon>
        <taxon>Bacillaceae</taxon>
        <taxon>Bacillus</taxon>
        <taxon>Bacillus cereus group</taxon>
    </lineage>
</organism>
<proteinExistence type="predicted"/>
<dbReference type="PATRIC" id="fig|1405.8.peg.354"/>
<evidence type="ECO:0000313" key="2">
    <source>
        <dbReference type="Proteomes" id="UP000029389"/>
    </source>
</evidence>
<protein>
    <submittedName>
        <fullName evidence="1">Putative ribosomal-protein-alanine acetyltransferase</fullName>
    </submittedName>
</protein>
<dbReference type="EMBL" id="JMQC01000008">
    <property type="protein sequence ID" value="KFM99100.1"/>
    <property type="molecule type" value="Genomic_DNA"/>
</dbReference>
<evidence type="ECO:0000313" key="1">
    <source>
        <dbReference type="EMBL" id="KFM99100.1"/>
    </source>
</evidence>